<dbReference type="InterPro" id="IPR019808">
    <property type="entry name" value="Histidine_triad_CS"/>
</dbReference>
<dbReference type="GO" id="GO:0009117">
    <property type="term" value="P:nucleotide metabolic process"/>
    <property type="evidence" value="ECO:0007669"/>
    <property type="project" value="TreeGrafter"/>
</dbReference>
<dbReference type="AlphaFoldDB" id="A0A1I0DYV6"/>
<dbReference type="PROSITE" id="PS00892">
    <property type="entry name" value="HIT_1"/>
    <property type="match status" value="1"/>
</dbReference>
<evidence type="ECO:0000256" key="3">
    <source>
        <dbReference type="PROSITE-ProRule" id="PRU00464"/>
    </source>
</evidence>
<feature type="domain" description="HIT" evidence="4">
    <location>
        <begin position="5"/>
        <end position="113"/>
    </location>
</feature>
<reference evidence="6" key="1">
    <citation type="submission" date="2016-10" db="EMBL/GenBank/DDBJ databases">
        <authorList>
            <person name="Varghese N."/>
            <person name="Submissions S."/>
        </authorList>
    </citation>
    <scope>NUCLEOTIDE SEQUENCE [LARGE SCALE GENOMIC DNA]</scope>
    <source>
        <strain evidence="6">DSM 1551</strain>
    </source>
</reference>
<accession>A0A1I0DYV6</accession>
<dbReference type="GO" id="GO:0003824">
    <property type="term" value="F:catalytic activity"/>
    <property type="evidence" value="ECO:0007669"/>
    <property type="project" value="InterPro"/>
</dbReference>
<evidence type="ECO:0000313" key="6">
    <source>
        <dbReference type="Proteomes" id="UP000198558"/>
    </source>
</evidence>
<dbReference type="InterPro" id="IPR039384">
    <property type="entry name" value="HINT"/>
</dbReference>
<dbReference type="EMBL" id="FOIN01000008">
    <property type="protein sequence ID" value="SET37772.1"/>
    <property type="molecule type" value="Genomic_DNA"/>
</dbReference>
<evidence type="ECO:0000256" key="2">
    <source>
        <dbReference type="PIRSR" id="PIRSR601310-3"/>
    </source>
</evidence>
<evidence type="ECO:0000259" key="4">
    <source>
        <dbReference type="PROSITE" id="PS51084"/>
    </source>
</evidence>
<dbReference type="PRINTS" id="PR00332">
    <property type="entry name" value="HISTRIAD"/>
</dbReference>
<organism evidence="5 6">
    <name type="scientific">Thomasclavelia cocleata</name>
    <dbReference type="NCBI Taxonomy" id="69824"/>
    <lineage>
        <taxon>Bacteria</taxon>
        <taxon>Bacillati</taxon>
        <taxon>Bacillota</taxon>
        <taxon>Erysipelotrichia</taxon>
        <taxon>Erysipelotrichales</taxon>
        <taxon>Coprobacillaceae</taxon>
        <taxon>Thomasclavelia</taxon>
    </lineage>
</organism>
<dbReference type="Gene3D" id="3.30.428.10">
    <property type="entry name" value="HIT-like"/>
    <property type="match status" value="1"/>
</dbReference>
<dbReference type="Proteomes" id="UP000198558">
    <property type="component" value="Unassembled WGS sequence"/>
</dbReference>
<evidence type="ECO:0000313" key="5">
    <source>
        <dbReference type="EMBL" id="SET37772.1"/>
    </source>
</evidence>
<gene>
    <name evidence="5" type="ORF">SAMN04489758_10881</name>
</gene>
<dbReference type="InterPro" id="IPR001310">
    <property type="entry name" value="Histidine_triad_HIT"/>
</dbReference>
<dbReference type="PROSITE" id="PS51084">
    <property type="entry name" value="HIT_2"/>
    <property type="match status" value="1"/>
</dbReference>
<evidence type="ECO:0000256" key="1">
    <source>
        <dbReference type="PIRSR" id="PIRSR601310-1"/>
    </source>
</evidence>
<name>A0A1I0DYV6_9FIRM</name>
<sequence length="137" mass="15500">MENCIFCKIASKEIPGKIVYEDEICLAFLDLSQTTNGHTLVIPKAHFKNILEVDDKTLIHLMSVTKRLANMIVTNLNAKGVNILTNANEAAGQTVMHFHIHIIPRYNQNDQIEINFIDRSNEVNLDAILNKIKAEMN</sequence>
<dbReference type="CDD" id="cd01277">
    <property type="entry name" value="HINT_subgroup"/>
    <property type="match status" value="1"/>
</dbReference>
<dbReference type="InterPro" id="IPR011146">
    <property type="entry name" value="HIT-like"/>
</dbReference>
<dbReference type="PANTHER" id="PTHR46648">
    <property type="entry name" value="HIT FAMILY PROTEIN 1"/>
    <property type="match status" value="1"/>
</dbReference>
<keyword evidence="6" id="KW-1185">Reference proteome</keyword>
<feature type="short sequence motif" description="Histidine triad motif" evidence="2 3">
    <location>
        <begin position="97"/>
        <end position="101"/>
    </location>
</feature>
<dbReference type="PANTHER" id="PTHR46648:SF1">
    <property type="entry name" value="ADENOSINE 5'-MONOPHOSPHORAMIDASE HNT1"/>
    <property type="match status" value="1"/>
</dbReference>
<proteinExistence type="predicted"/>
<dbReference type="Pfam" id="PF01230">
    <property type="entry name" value="HIT"/>
    <property type="match status" value="1"/>
</dbReference>
<feature type="active site" description="Tele-AMP-histidine intermediate" evidence="1">
    <location>
        <position position="99"/>
    </location>
</feature>
<protein>
    <submittedName>
        <fullName evidence="5">Histidine triad (HIT) family protein</fullName>
    </submittedName>
</protein>
<dbReference type="InterPro" id="IPR036265">
    <property type="entry name" value="HIT-like_sf"/>
</dbReference>
<dbReference type="SUPFAM" id="SSF54197">
    <property type="entry name" value="HIT-like"/>
    <property type="match status" value="1"/>
</dbReference>